<dbReference type="Pfam" id="PF00691">
    <property type="entry name" value="OmpA"/>
    <property type="match status" value="1"/>
</dbReference>
<evidence type="ECO:0000256" key="2">
    <source>
        <dbReference type="SAM" id="MobiDB-lite"/>
    </source>
</evidence>
<keyword evidence="1" id="KW-0472">Membrane</keyword>
<reference evidence="5 6" key="1">
    <citation type="submission" date="2013-03" db="EMBL/GenBank/DDBJ databases">
        <title>Salinisphaera hydrothermalis C41B8 Genome Sequencing.</title>
        <authorList>
            <person name="Li C."/>
            <person name="Lai Q."/>
            <person name="Shao Z."/>
        </authorList>
    </citation>
    <scope>NUCLEOTIDE SEQUENCE [LARGE SCALE GENOMIC DNA]</scope>
    <source>
        <strain evidence="5 6">C41B8</strain>
    </source>
</reference>
<dbReference type="PANTHER" id="PTHR30329:SF21">
    <property type="entry name" value="LIPOPROTEIN YIAD-RELATED"/>
    <property type="match status" value="1"/>
</dbReference>
<feature type="signal peptide" evidence="3">
    <location>
        <begin position="1"/>
        <end position="18"/>
    </location>
</feature>
<dbReference type="InterPro" id="IPR006665">
    <property type="entry name" value="OmpA-like"/>
</dbReference>
<gene>
    <name evidence="5" type="ORF">C41B8_18847</name>
</gene>
<dbReference type="EMBL" id="APNK01000066">
    <property type="protein sequence ID" value="KEZ75661.1"/>
    <property type="molecule type" value="Genomic_DNA"/>
</dbReference>
<keyword evidence="6" id="KW-1185">Reference proteome</keyword>
<evidence type="ECO:0000313" key="6">
    <source>
        <dbReference type="Proteomes" id="UP000028302"/>
    </source>
</evidence>
<evidence type="ECO:0000256" key="3">
    <source>
        <dbReference type="SAM" id="SignalP"/>
    </source>
</evidence>
<dbReference type="eggNOG" id="COG2885">
    <property type="taxonomic scope" value="Bacteria"/>
</dbReference>
<feature type="region of interest" description="Disordered" evidence="2">
    <location>
        <begin position="283"/>
        <end position="306"/>
    </location>
</feature>
<evidence type="ECO:0000313" key="5">
    <source>
        <dbReference type="EMBL" id="KEZ75661.1"/>
    </source>
</evidence>
<dbReference type="SUPFAM" id="SSF103088">
    <property type="entry name" value="OmpA-like"/>
    <property type="match status" value="1"/>
</dbReference>
<dbReference type="RefSeq" id="WP_037341859.1">
    <property type="nucleotide sequence ID" value="NZ_APNK01000066.1"/>
</dbReference>
<dbReference type="InterPro" id="IPR050330">
    <property type="entry name" value="Bact_OuterMem_StrucFunc"/>
</dbReference>
<feature type="chain" id="PRO_5001776436" evidence="3">
    <location>
        <begin position="19"/>
        <end position="321"/>
    </location>
</feature>
<dbReference type="GO" id="GO:0016020">
    <property type="term" value="C:membrane"/>
    <property type="evidence" value="ECO:0007669"/>
    <property type="project" value="UniProtKB-UniRule"/>
</dbReference>
<dbReference type="Proteomes" id="UP000028302">
    <property type="component" value="Unassembled WGS sequence"/>
</dbReference>
<dbReference type="InterPro" id="IPR036737">
    <property type="entry name" value="OmpA-like_sf"/>
</dbReference>
<organism evidence="5 6">
    <name type="scientific">Salinisphaera hydrothermalis (strain C41B8)</name>
    <dbReference type="NCBI Taxonomy" id="1304275"/>
    <lineage>
        <taxon>Bacteria</taxon>
        <taxon>Pseudomonadati</taxon>
        <taxon>Pseudomonadota</taxon>
        <taxon>Gammaproteobacteria</taxon>
        <taxon>Salinisphaerales</taxon>
        <taxon>Salinisphaeraceae</taxon>
        <taxon>Salinisphaera</taxon>
    </lineage>
</organism>
<sequence>MNRLLLLCTVAVVLPLFAGCAVFRSNPVPPSPSLTGVAAQNAAWHDEIHRSPTGDTPTFGPLTDAEDAVQAAQTQPQVSQFDSQSLTQAQQALAQAKNDWQAIANKKKRSADALAKVADEAHQAQRLAQIAQYTAQREIGLKQLNQLQAQQQRSMMASSSGGGGRAMSTRDLAGKRVVPDMLGALHFQSGTARLTQDSHPVIGRLAKLAQAHPKLGVAIFGFTDNSAPPAGQLKAFINANPNLKNQHLSHAKQVQAYHQGLSDARARDVAQLLVQAGVDPHRLGARGMGESHPIASNATASGRRKNERAEVVLVPLQKRGG</sequence>
<dbReference type="CDD" id="cd07185">
    <property type="entry name" value="OmpA_C-like"/>
    <property type="match status" value="1"/>
</dbReference>
<proteinExistence type="predicted"/>
<evidence type="ECO:0000259" key="4">
    <source>
        <dbReference type="PROSITE" id="PS51123"/>
    </source>
</evidence>
<feature type="domain" description="OmpA-like" evidence="4">
    <location>
        <begin position="174"/>
        <end position="317"/>
    </location>
</feature>
<dbReference type="PROSITE" id="PS51257">
    <property type="entry name" value="PROKAR_LIPOPROTEIN"/>
    <property type="match status" value="1"/>
</dbReference>
<dbReference type="Gene3D" id="3.30.1330.60">
    <property type="entry name" value="OmpA-like domain"/>
    <property type="match status" value="1"/>
</dbReference>
<dbReference type="PROSITE" id="PS51123">
    <property type="entry name" value="OMPA_2"/>
    <property type="match status" value="1"/>
</dbReference>
<evidence type="ECO:0000256" key="1">
    <source>
        <dbReference type="PROSITE-ProRule" id="PRU00473"/>
    </source>
</evidence>
<dbReference type="STRING" id="1304275.C41B8_18847"/>
<accession>A0A084IG27</accession>
<dbReference type="AlphaFoldDB" id="A0A084IG27"/>
<dbReference type="PANTHER" id="PTHR30329">
    <property type="entry name" value="STATOR ELEMENT OF FLAGELLAR MOTOR COMPLEX"/>
    <property type="match status" value="1"/>
</dbReference>
<protein>
    <submittedName>
        <fullName evidence="5">OmpA/MotB domain-containing protein</fullName>
    </submittedName>
</protein>
<keyword evidence="3" id="KW-0732">Signal</keyword>
<dbReference type="OrthoDB" id="9782229at2"/>
<name>A0A084IG27_SALHC</name>
<comment type="caution">
    <text evidence="5">The sequence shown here is derived from an EMBL/GenBank/DDBJ whole genome shotgun (WGS) entry which is preliminary data.</text>
</comment>